<organism evidence="1 2">
    <name type="scientific">Smallanthus sonchifolius</name>
    <dbReference type="NCBI Taxonomy" id="185202"/>
    <lineage>
        <taxon>Eukaryota</taxon>
        <taxon>Viridiplantae</taxon>
        <taxon>Streptophyta</taxon>
        <taxon>Embryophyta</taxon>
        <taxon>Tracheophyta</taxon>
        <taxon>Spermatophyta</taxon>
        <taxon>Magnoliopsida</taxon>
        <taxon>eudicotyledons</taxon>
        <taxon>Gunneridae</taxon>
        <taxon>Pentapetalae</taxon>
        <taxon>asterids</taxon>
        <taxon>campanulids</taxon>
        <taxon>Asterales</taxon>
        <taxon>Asteraceae</taxon>
        <taxon>Asteroideae</taxon>
        <taxon>Heliantheae alliance</taxon>
        <taxon>Millerieae</taxon>
        <taxon>Smallanthus</taxon>
    </lineage>
</organism>
<gene>
    <name evidence="1" type="ORF">L1987_50848</name>
</gene>
<evidence type="ECO:0000313" key="1">
    <source>
        <dbReference type="EMBL" id="KAI3760453.1"/>
    </source>
</evidence>
<name>A0ACB9EPB4_9ASTR</name>
<accession>A0ACB9EPB4</accession>
<comment type="caution">
    <text evidence="1">The sequence shown here is derived from an EMBL/GenBank/DDBJ whole genome shotgun (WGS) entry which is preliminary data.</text>
</comment>
<reference evidence="1 2" key="2">
    <citation type="journal article" date="2022" name="Mol. Ecol. Resour.">
        <title>The genomes of chicory, endive, great burdock and yacon provide insights into Asteraceae paleo-polyploidization history and plant inulin production.</title>
        <authorList>
            <person name="Fan W."/>
            <person name="Wang S."/>
            <person name="Wang H."/>
            <person name="Wang A."/>
            <person name="Jiang F."/>
            <person name="Liu H."/>
            <person name="Zhao H."/>
            <person name="Xu D."/>
            <person name="Zhang Y."/>
        </authorList>
    </citation>
    <scope>NUCLEOTIDE SEQUENCE [LARGE SCALE GENOMIC DNA]</scope>
    <source>
        <strain evidence="2">cv. Yunnan</strain>
        <tissue evidence="1">Leaves</tissue>
    </source>
</reference>
<protein>
    <submittedName>
        <fullName evidence="1">Uncharacterized protein</fullName>
    </submittedName>
</protein>
<keyword evidence="2" id="KW-1185">Reference proteome</keyword>
<sequence>MMGASSIVILDKYGLEPPPASVFRDAGVDVFAIGSRGRGGRVRALRVVPYHIIACIHPPFLSLFIFNFIFITFKFKSISPFYAFVRSLHPSLHLRIIGY</sequence>
<evidence type="ECO:0000313" key="2">
    <source>
        <dbReference type="Proteomes" id="UP001056120"/>
    </source>
</evidence>
<proteinExistence type="predicted"/>
<dbReference type="Proteomes" id="UP001056120">
    <property type="component" value="Linkage Group LG17"/>
</dbReference>
<dbReference type="EMBL" id="CM042034">
    <property type="protein sequence ID" value="KAI3760453.1"/>
    <property type="molecule type" value="Genomic_DNA"/>
</dbReference>
<reference evidence="2" key="1">
    <citation type="journal article" date="2022" name="Mol. Ecol. Resour.">
        <title>The genomes of chicory, endive, great burdock and yacon provide insights into Asteraceae palaeo-polyploidization history and plant inulin production.</title>
        <authorList>
            <person name="Fan W."/>
            <person name="Wang S."/>
            <person name="Wang H."/>
            <person name="Wang A."/>
            <person name="Jiang F."/>
            <person name="Liu H."/>
            <person name="Zhao H."/>
            <person name="Xu D."/>
            <person name="Zhang Y."/>
        </authorList>
    </citation>
    <scope>NUCLEOTIDE SEQUENCE [LARGE SCALE GENOMIC DNA]</scope>
    <source>
        <strain evidence="2">cv. Yunnan</strain>
    </source>
</reference>